<gene>
    <name evidence="1" type="ORF">LCGC14_1995930</name>
</gene>
<protein>
    <submittedName>
        <fullName evidence="1">Uncharacterized protein</fullName>
    </submittedName>
</protein>
<reference evidence="1" key="1">
    <citation type="journal article" date="2015" name="Nature">
        <title>Complex archaea that bridge the gap between prokaryotes and eukaryotes.</title>
        <authorList>
            <person name="Spang A."/>
            <person name="Saw J.H."/>
            <person name="Jorgensen S.L."/>
            <person name="Zaremba-Niedzwiedzka K."/>
            <person name="Martijn J."/>
            <person name="Lind A.E."/>
            <person name="van Eijk R."/>
            <person name="Schleper C."/>
            <person name="Guy L."/>
            <person name="Ettema T.J."/>
        </authorList>
    </citation>
    <scope>NUCLEOTIDE SEQUENCE</scope>
</reference>
<feature type="non-terminal residue" evidence="1">
    <location>
        <position position="28"/>
    </location>
</feature>
<dbReference type="EMBL" id="LAZR01022595">
    <property type="protein sequence ID" value="KKL81323.1"/>
    <property type="molecule type" value="Genomic_DNA"/>
</dbReference>
<proteinExistence type="predicted"/>
<comment type="caution">
    <text evidence="1">The sequence shown here is derived from an EMBL/GenBank/DDBJ whole genome shotgun (WGS) entry which is preliminary data.</text>
</comment>
<name>A0A0F9F4Y1_9ZZZZ</name>
<organism evidence="1">
    <name type="scientific">marine sediment metagenome</name>
    <dbReference type="NCBI Taxonomy" id="412755"/>
    <lineage>
        <taxon>unclassified sequences</taxon>
        <taxon>metagenomes</taxon>
        <taxon>ecological metagenomes</taxon>
    </lineage>
</organism>
<sequence>MQPDFLGGFFVVNRPIVSAPSVKSFVIQ</sequence>
<accession>A0A0F9F4Y1</accession>
<evidence type="ECO:0000313" key="1">
    <source>
        <dbReference type="EMBL" id="KKL81323.1"/>
    </source>
</evidence>
<dbReference type="AlphaFoldDB" id="A0A0F9F4Y1"/>